<sequence length="287" mass="32030">METTDSNLLSLASGELLKKFDPQKYFDQFLSEGVYPDGRPVSQFRESNVKTSVDRESDGSSYVQQGGACVSCTVNLSVAISSSEPGVLFTIESLGSVSEDLITDAQNFLDRLLSKNVFFDISQLDAGHNLRWTLHLKIMVLSSDGFIMDALLTAVNAAFMDTKFPSVFYPEITEEDATIDLSKVKINREKISRLTLKDTPVYSVYVLYNSWNAADVDECIVLCDPNKEICELTQNRCEIIIGKNDLIYEMSYAGKSALTETILSEIMICAKRRYGKISEGLNKIRAR</sequence>
<keyword evidence="5" id="KW-0698">rRNA processing</keyword>
<dbReference type="GO" id="GO:0071035">
    <property type="term" value="P:nuclear polyadenylation-dependent rRNA catabolic process"/>
    <property type="evidence" value="ECO:0007669"/>
    <property type="project" value="TreeGrafter"/>
</dbReference>
<evidence type="ECO:0000259" key="10">
    <source>
        <dbReference type="Pfam" id="PF01138"/>
    </source>
</evidence>
<dbReference type="AlphaFoldDB" id="A0A914E4M2"/>
<dbReference type="InterPro" id="IPR050590">
    <property type="entry name" value="Exosome_comp_Rrp42_subfam"/>
</dbReference>
<dbReference type="PANTHER" id="PTHR11097:SF9">
    <property type="entry name" value="EXOSOME COMPLEX COMPONENT RRP43"/>
    <property type="match status" value="1"/>
</dbReference>
<dbReference type="Gene3D" id="3.30.230.70">
    <property type="entry name" value="GHMP Kinase, N-terminal domain"/>
    <property type="match status" value="1"/>
</dbReference>
<dbReference type="Pfam" id="PF01138">
    <property type="entry name" value="RNase_PH"/>
    <property type="match status" value="1"/>
</dbReference>
<keyword evidence="4" id="KW-0963">Cytoplasm</keyword>
<dbReference type="InterPro" id="IPR027408">
    <property type="entry name" value="PNPase/RNase_PH_dom_sf"/>
</dbReference>
<evidence type="ECO:0000313" key="12">
    <source>
        <dbReference type="WBParaSite" id="ACRNAN_scaffold5719.g8969.t1"/>
    </source>
</evidence>
<dbReference type="GO" id="GO:0000467">
    <property type="term" value="P:exonucleolytic trimming to generate mature 3'-end of 5.8S rRNA from tricistronic rRNA transcript (SSU-rRNA, 5.8S rRNA, LSU-rRNA)"/>
    <property type="evidence" value="ECO:0007669"/>
    <property type="project" value="TreeGrafter"/>
</dbReference>
<dbReference type="GO" id="GO:0000176">
    <property type="term" value="C:nuclear exosome (RNase complex)"/>
    <property type="evidence" value="ECO:0007669"/>
    <property type="project" value="TreeGrafter"/>
</dbReference>
<organism evidence="11 12">
    <name type="scientific">Acrobeloides nanus</name>
    <dbReference type="NCBI Taxonomy" id="290746"/>
    <lineage>
        <taxon>Eukaryota</taxon>
        <taxon>Metazoa</taxon>
        <taxon>Ecdysozoa</taxon>
        <taxon>Nematoda</taxon>
        <taxon>Chromadorea</taxon>
        <taxon>Rhabditida</taxon>
        <taxon>Tylenchina</taxon>
        <taxon>Cephalobomorpha</taxon>
        <taxon>Cephaloboidea</taxon>
        <taxon>Cephalobidae</taxon>
        <taxon>Acrobeloides</taxon>
    </lineage>
</organism>
<dbReference type="GO" id="GO:0005730">
    <property type="term" value="C:nucleolus"/>
    <property type="evidence" value="ECO:0007669"/>
    <property type="project" value="UniProtKB-SubCell"/>
</dbReference>
<keyword evidence="6" id="KW-0271">Exosome</keyword>
<dbReference type="GO" id="GO:0000177">
    <property type="term" value="C:cytoplasmic exosome (RNase complex)"/>
    <property type="evidence" value="ECO:0007669"/>
    <property type="project" value="TreeGrafter"/>
</dbReference>
<evidence type="ECO:0000256" key="9">
    <source>
        <dbReference type="ARBA" id="ARBA00030617"/>
    </source>
</evidence>
<comment type="similarity">
    <text evidence="3">Belongs to the RNase PH family.</text>
</comment>
<evidence type="ECO:0000313" key="11">
    <source>
        <dbReference type="Proteomes" id="UP000887540"/>
    </source>
</evidence>
<proteinExistence type="inferred from homology"/>
<reference evidence="12" key="1">
    <citation type="submission" date="2022-11" db="UniProtKB">
        <authorList>
            <consortium name="WormBaseParasite"/>
        </authorList>
    </citation>
    <scope>IDENTIFICATION</scope>
</reference>
<evidence type="ECO:0000256" key="8">
    <source>
        <dbReference type="ARBA" id="ARBA00023242"/>
    </source>
</evidence>
<comment type="subcellular location">
    <subcellularLocation>
        <location evidence="1">Cytoplasm</location>
    </subcellularLocation>
    <subcellularLocation>
        <location evidence="2">Nucleus</location>
        <location evidence="2">Nucleolus</location>
    </subcellularLocation>
</comment>
<evidence type="ECO:0000256" key="1">
    <source>
        <dbReference type="ARBA" id="ARBA00004496"/>
    </source>
</evidence>
<dbReference type="Proteomes" id="UP000887540">
    <property type="component" value="Unplaced"/>
</dbReference>
<dbReference type="GO" id="GO:0035925">
    <property type="term" value="F:mRNA 3'-UTR AU-rich region binding"/>
    <property type="evidence" value="ECO:0007669"/>
    <property type="project" value="TreeGrafter"/>
</dbReference>
<evidence type="ECO:0000256" key="2">
    <source>
        <dbReference type="ARBA" id="ARBA00004604"/>
    </source>
</evidence>
<keyword evidence="11" id="KW-1185">Reference proteome</keyword>
<dbReference type="WBParaSite" id="ACRNAN_scaffold5719.g8969.t1">
    <property type="protein sequence ID" value="ACRNAN_scaffold5719.g8969.t1"/>
    <property type="gene ID" value="ACRNAN_scaffold5719.g8969"/>
</dbReference>
<dbReference type="GO" id="GO:0034473">
    <property type="term" value="P:U1 snRNA 3'-end processing"/>
    <property type="evidence" value="ECO:0007669"/>
    <property type="project" value="TreeGrafter"/>
</dbReference>
<accession>A0A914E4M2</accession>
<dbReference type="GO" id="GO:0071038">
    <property type="term" value="P:TRAMP-dependent tRNA surveillance pathway"/>
    <property type="evidence" value="ECO:0007669"/>
    <property type="project" value="TreeGrafter"/>
</dbReference>
<feature type="domain" description="Exoribonuclease phosphorolytic" evidence="10">
    <location>
        <begin position="43"/>
        <end position="165"/>
    </location>
</feature>
<dbReference type="InterPro" id="IPR001247">
    <property type="entry name" value="ExoRNase_PH_dom1"/>
</dbReference>
<evidence type="ECO:0000256" key="7">
    <source>
        <dbReference type="ARBA" id="ARBA00022884"/>
    </source>
</evidence>
<dbReference type="InterPro" id="IPR020568">
    <property type="entry name" value="Ribosomal_Su5_D2-typ_SF"/>
</dbReference>
<dbReference type="GO" id="GO:0034475">
    <property type="term" value="P:U4 snRNA 3'-end processing"/>
    <property type="evidence" value="ECO:0007669"/>
    <property type="project" value="TreeGrafter"/>
</dbReference>
<dbReference type="GO" id="GO:0016075">
    <property type="term" value="P:rRNA catabolic process"/>
    <property type="evidence" value="ECO:0007669"/>
    <property type="project" value="TreeGrafter"/>
</dbReference>
<evidence type="ECO:0000256" key="6">
    <source>
        <dbReference type="ARBA" id="ARBA00022835"/>
    </source>
</evidence>
<dbReference type="PANTHER" id="PTHR11097">
    <property type="entry name" value="EXOSOME COMPLEX EXONUCLEASE RIBOSOMAL RNA PROCESSING PROTEIN"/>
    <property type="match status" value="1"/>
</dbReference>
<keyword evidence="7" id="KW-0694">RNA-binding</keyword>
<evidence type="ECO:0000256" key="3">
    <source>
        <dbReference type="ARBA" id="ARBA00006678"/>
    </source>
</evidence>
<dbReference type="SUPFAM" id="SSF54211">
    <property type="entry name" value="Ribosomal protein S5 domain 2-like"/>
    <property type="match status" value="1"/>
</dbReference>
<dbReference type="GO" id="GO:0071028">
    <property type="term" value="P:nuclear mRNA surveillance"/>
    <property type="evidence" value="ECO:0007669"/>
    <property type="project" value="TreeGrafter"/>
</dbReference>
<evidence type="ECO:0000256" key="4">
    <source>
        <dbReference type="ARBA" id="ARBA00022490"/>
    </source>
</evidence>
<evidence type="ECO:0000256" key="5">
    <source>
        <dbReference type="ARBA" id="ARBA00022552"/>
    </source>
</evidence>
<protein>
    <recommendedName>
        <fullName evidence="9">Ribosomal RNA-processing protein 43</fullName>
    </recommendedName>
</protein>
<keyword evidence="8" id="KW-0539">Nucleus</keyword>
<dbReference type="GO" id="GO:0034476">
    <property type="term" value="P:U5 snRNA 3'-end processing"/>
    <property type="evidence" value="ECO:0007669"/>
    <property type="project" value="TreeGrafter"/>
</dbReference>
<name>A0A914E4M2_9BILA</name>